<evidence type="ECO:0000259" key="5">
    <source>
        <dbReference type="PROSITE" id="PS51462"/>
    </source>
</evidence>
<evidence type="ECO:0000256" key="2">
    <source>
        <dbReference type="ARBA" id="ARBA00005582"/>
    </source>
</evidence>
<dbReference type="PRINTS" id="PR00502">
    <property type="entry name" value="NUDIXFAMILY"/>
</dbReference>
<dbReference type="Gene3D" id="3.90.79.10">
    <property type="entry name" value="Nucleoside Triphosphate Pyrophosphohydrolase"/>
    <property type="match status" value="1"/>
</dbReference>
<comment type="cofactor">
    <cofactor evidence="1">
        <name>Mg(2+)</name>
        <dbReference type="ChEBI" id="CHEBI:18420"/>
    </cofactor>
</comment>
<evidence type="ECO:0000256" key="4">
    <source>
        <dbReference type="RuleBase" id="RU003476"/>
    </source>
</evidence>
<dbReference type="InterPro" id="IPR015797">
    <property type="entry name" value="NUDIX_hydrolase-like_dom_sf"/>
</dbReference>
<comment type="caution">
    <text evidence="6">The sequence shown here is derived from an EMBL/GenBank/DDBJ whole genome shotgun (WGS) entry which is preliminary data.</text>
</comment>
<keyword evidence="3 4" id="KW-0378">Hydrolase</keyword>
<dbReference type="CDD" id="cd02883">
    <property type="entry name" value="NUDIX_Hydrolase"/>
    <property type="match status" value="1"/>
</dbReference>
<proteinExistence type="inferred from homology"/>
<name>A0ABV1WFN5_9ACTN</name>
<gene>
    <name evidence="6" type="ORF">ABT317_40060</name>
</gene>
<dbReference type="InterPro" id="IPR000086">
    <property type="entry name" value="NUDIX_hydrolase_dom"/>
</dbReference>
<dbReference type="PANTHER" id="PTHR43046">
    <property type="entry name" value="GDP-MANNOSE MANNOSYL HYDROLASE"/>
    <property type="match status" value="1"/>
</dbReference>
<dbReference type="InterPro" id="IPR020084">
    <property type="entry name" value="NUDIX_hydrolase_CS"/>
</dbReference>
<reference evidence="6 7" key="1">
    <citation type="submission" date="2024-06" db="EMBL/GenBank/DDBJ databases">
        <title>The Natural Products Discovery Center: Release of the First 8490 Sequenced Strains for Exploring Actinobacteria Biosynthetic Diversity.</title>
        <authorList>
            <person name="Kalkreuter E."/>
            <person name="Kautsar S.A."/>
            <person name="Yang D."/>
            <person name="Bader C.D."/>
            <person name="Teijaro C.N."/>
            <person name="Fluegel L."/>
            <person name="Davis C.M."/>
            <person name="Simpson J.R."/>
            <person name="Lauterbach L."/>
            <person name="Steele A.D."/>
            <person name="Gui C."/>
            <person name="Meng S."/>
            <person name="Li G."/>
            <person name="Viehrig K."/>
            <person name="Ye F."/>
            <person name="Su P."/>
            <person name="Kiefer A.F."/>
            <person name="Nichols A."/>
            <person name="Cepeda A.J."/>
            <person name="Yan W."/>
            <person name="Fan B."/>
            <person name="Jiang Y."/>
            <person name="Adhikari A."/>
            <person name="Zheng C.-J."/>
            <person name="Schuster L."/>
            <person name="Cowan T.M."/>
            <person name="Smanski M.J."/>
            <person name="Chevrette M.G."/>
            <person name="De Carvalho L.P.S."/>
            <person name="Shen B."/>
        </authorList>
    </citation>
    <scope>NUCLEOTIDE SEQUENCE [LARGE SCALE GENOMIC DNA]</scope>
    <source>
        <strain evidence="6 7">NPDC000634</strain>
    </source>
</reference>
<evidence type="ECO:0000313" key="6">
    <source>
        <dbReference type="EMBL" id="MER6982995.1"/>
    </source>
</evidence>
<keyword evidence="7" id="KW-1185">Reference proteome</keyword>
<protein>
    <submittedName>
        <fullName evidence="6">NUDIX hydrolase</fullName>
    </submittedName>
</protein>
<organism evidence="6 7">
    <name type="scientific">Streptomyces carpinensis</name>
    <dbReference type="NCBI Taxonomy" id="66369"/>
    <lineage>
        <taxon>Bacteria</taxon>
        <taxon>Bacillati</taxon>
        <taxon>Actinomycetota</taxon>
        <taxon>Actinomycetes</taxon>
        <taxon>Kitasatosporales</taxon>
        <taxon>Streptomycetaceae</taxon>
        <taxon>Streptomyces</taxon>
    </lineage>
</organism>
<dbReference type="GO" id="GO:0016787">
    <property type="term" value="F:hydrolase activity"/>
    <property type="evidence" value="ECO:0007669"/>
    <property type="project" value="UniProtKB-KW"/>
</dbReference>
<evidence type="ECO:0000256" key="1">
    <source>
        <dbReference type="ARBA" id="ARBA00001946"/>
    </source>
</evidence>
<dbReference type="RefSeq" id="WP_086726692.1">
    <property type="nucleotide sequence ID" value="NZ_MUBM01000154.1"/>
</dbReference>
<sequence>MREELRVAAYAVCVRDGRMLLARWVARDGARRWTLPGGGMEHGEDPYDTVVREAEEETGYTVEPVALLGLDSIRRTYPRPLGAHADFHGLRIVYEGRVTGGELRHETGGSTDMAAWHPLEAVARLERVGLVDVGVRLWQERPAAGRVVREGTAPAAREGDTGRP</sequence>
<feature type="domain" description="Nudix hydrolase" evidence="5">
    <location>
        <begin position="4"/>
        <end position="141"/>
    </location>
</feature>
<dbReference type="Proteomes" id="UP001458415">
    <property type="component" value="Unassembled WGS sequence"/>
</dbReference>
<dbReference type="PROSITE" id="PS00893">
    <property type="entry name" value="NUDIX_BOX"/>
    <property type="match status" value="1"/>
</dbReference>
<dbReference type="PROSITE" id="PS51462">
    <property type="entry name" value="NUDIX"/>
    <property type="match status" value="1"/>
</dbReference>
<evidence type="ECO:0000256" key="3">
    <source>
        <dbReference type="ARBA" id="ARBA00022801"/>
    </source>
</evidence>
<dbReference type="EMBL" id="JBEPCU010001210">
    <property type="protein sequence ID" value="MER6982995.1"/>
    <property type="molecule type" value="Genomic_DNA"/>
</dbReference>
<dbReference type="PANTHER" id="PTHR43046:SF14">
    <property type="entry name" value="MUTT_NUDIX FAMILY PROTEIN"/>
    <property type="match status" value="1"/>
</dbReference>
<dbReference type="Pfam" id="PF00293">
    <property type="entry name" value="NUDIX"/>
    <property type="match status" value="1"/>
</dbReference>
<evidence type="ECO:0000313" key="7">
    <source>
        <dbReference type="Proteomes" id="UP001458415"/>
    </source>
</evidence>
<accession>A0ABV1WFN5</accession>
<comment type="similarity">
    <text evidence="2 4">Belongs to the Nudix hydrolase family.</text>
</comment>
<dbReference type="InterPro" id="IPR020476">
    <property type="entry name" value="Nudix_hydrolase"/>
</dbReference>
<dbReference type="SUPFAM" id="SSF55811">
    <property type="entry name" value="Nudix"/>
    <property type="match status" value="1"/>
</dbReference>